<reference evidence="3" key="1">
    <citation type="submission" date="2016-10" db="EMBL/GenBank/DDBJ databases">
        <authorList>
            <person name="Varghese N."/>
            <person name="Submissions S."/>
        </authorList>
    </citation>
    <scope>NUCLEOTIDE SEQUENCE [LARGE SCALE GENOMIC DNA]</scope>
    <source>
        <strain evidence="3">CGMCC 4.2126</strain>
    </source>
</reference>
<sequence>MLREAVERECEMIRRWRNHPRVRGVSFTGHEIGEVEHRRWWRTTMADGTRRILVYEHGGVPSGVVNISDHDAGARRAGWGFYLDVDGLGERGELLAAWMRIEAEAIEYAFAELGIGTLRGEVLARNEAVRTLHRRHGFTEVGTYTREVGGVREPVVVMELTR</sequence>
<dbReference type="InterPro" id="IPR000182">
    <property type="entry name" value="GNAT_dom"/>
</dbReference>
<feature type="domain" description="N-acetyltransferase" evidence="1">
    <location>
        <begin position="2"/>
        <end position="139"/>
    </location>
</feature>
<dbReference type="GeneID" id="96296179"/>
<dbReference type="Pfam" id="PF13302">
    <property type="entry name" value="Acetyltransf_3"/>
    <property type="match status" value="1"/>
</dbReference>
<gene>
    <name evidence="2" type="ORF">SAMN05216275_101295</name>
</gene>
<dbReference type="Proteomes" id="UP000199111">
    <property type="component" value="Unassembled WGS sequence"/>
</dbReference>
<dbReference type="Gene3D" id="3.40.630.30">
    <property type="match status" value="1"/>
</dbReference>
<dbReference type="RefSeq" id="WP_093885228.1">
    <property type="nucleotide sequence ID" value="NZ_FOQY01000001.1"/>
</dbReference>
<dbReference type="NCBIfam" id="TIGR03585">
    <property type="entry name" value="PseH"/>
    <property type="match status" value="1"/>
</dbReference>
<dbReference type="InterPro" id="IPR016181">
    <property type="entry name" value="Acyl_CoA_acyltransferase"/>
</dbReference>
<dbReference type="EMBL" id="FOQY01000001">
    <property type="protein sequence ID" value="SFI13266.1"/>
    <property type="molecule type" value="Genomic_DNA"/>
</dbReference>
<keyword evidence="2" id="KW-0808">Transferase</keyword>
<dbReference type="AlphaFoldDB" id="A0A1I3FQ23"/>
<dbReference type="SUPFAM" id="SSF55729">
    <property type="entry name" value="Acyl-CoA N-acyltransferases (Nat)"/>
    <property type="match status" value="1"/>
</dbReference>
<evidence type="ECO:0000313" key="3">
    <source>
        <dbReference type="Proteomes" id="UP000199111"/>
    </source>
</evidence>
<dbReference type="InterPro" id="IPR020036">
    <property type="entry name" value="PseH"/>
</dbReference>
<keyword evidence="3" id="KW-1185">Reference proteome</keyword>
<dbReference type="GO" id="GO:0016747">
    <property type="term" value="F:acyltransferase activity, transferring groups other than amino-acyl groups"/>
    <property type="evidence" value="ECO:0007669"/>
    <property type="project" value="InterPro"/>
</dbReference>
<organism evidence="2 3">
    <name type="scientific">Streptosporangium canum</name>
    <dbReference type="NCBI Taxonomy" id="324952"/>
    <lineage>
        <taxon>Bacteria</taxon>
        <taxon>Bacillati</taxon>
        <taxon>Actinomycetota</taxon>
        <taxon>Actinomycetes</taxon>
        <taxon>Streptosporangiales</taxon>
        <taxon>Streptosporangiaceae</taxon>
        <taxon>Streptosporangium</taxon>
    </lineage>
</organism>
<protein>
    <submittedName>
        <fullName evidence="2">UDP-4-amino-4,6-dideoxy-N-acetyl-beta-L-altrosamine N-acetyltransferase</fullName>
    </submittedName>
</protein>
<evidence type="ECO:0000259" key="1">
    <source>
        <dbReference type="Pfam" id="PF13302"/>
    </source>
</evidence>
<evidence type="ECO:0000313" key="2">
    <source>
        <dbReference type="EMBL" id="SFI13266.1"/>
    </source>
</evidence>
<accession>A0A1I3FQ23</accession>
<name>A0A1I3FQ23_9ACTN</name>
<proteinExistence type="predicted"/>